<dbReference type="AlphaFoldDB" id="A0AAJ0A4W2"/>
<dbReference type="Proteomes" id="UP001224890">
    <property type="component" value="Unassembled WGS sequence"/>
</dbReference>
<comment type="caution">
    <text evidence="2">The sequence shown here is derived from an EMBL/GenBank/DDBJ whole genome shotgun (WGS) entry which is preliminary data.</text>
</comment>
<evidence type="ECO:0000313" key="3">
    <source>
        <dbReference type="Proteomes" id="UP001224890"/>
    </source>
</evidence>
<dbReference type="RefSeq" id="XP_060421297.1">
    <property type="nucleotide sequence ID" value="XM_060581214.1"/>
</dbReference>
<accession>A0AAJ0A4W2</accession>
<evidence type="ECO:0000313" key="2">
    <source>
        <dbReference type="EMBL" id="KAK1656533.1"/>
    </source>
</evidence>
<organism evidence="2 3">
    <name type="scientific">Colletotrichum godetiae</name>
    <dbReference type="NCBI Taxonomy" id="1209918"/>
    <lineage>
        <taxon>Eukaryota</taxon>
        <taxon>Fungi</taxon>
        <taxon>Dikarya</taxon>
        <taxon>Ascomycota</taxon>
        <taxon>Pezizomycotina</taxon>
        <taxon>Sordariomycetes</taxon>
        <taxon>Hypocreomycetidae</taxon>
        <taxon>Glomerellales</taxon>
        <taxon>Glomerellaceae</taxon>
        <taxon>Colletotrichum</taxon>
        <taxon>Colletotrichum acutatum species complex</taxon>
    </lineage>
</organism>
<dbReference type="GeneID" id="85465740"/>
<dbReference type="EMBL" id="JAHMHR010000160">
    <property type="protein sequence ID" value="KAK1656533.1"/>
    <property type="molecule type" value="Genomic_DNA"/>
</dbReference>
<reference evidence="2" key="1">
    <citation type="submission" date="2021-06" db="EMBL/GenBank/DDBJ databases">
        <title>Comparative genomics, transcriptomics and evolutionary studies reveal genomic signatures of adaptation to plant cell wall in hemibiotrophic fungi.</title>
        <authorList>
            <consortium name="DOE Joint Genome Institute"/>
            <person name="Baroncelli R."/>
            <person name="Diaz J.F."/>
            <person name="Benocci T."/>
            <person name="Peng M."/>
            <person name="Battaglia E."/>
            <person name="Haridas S."/>
            <person name="Andreopoulos W."/>
            <person name="Labutti K."/>
            <person name="Pangilinan J."/>
            <person name="Floch G.L."/>
            <person name="Makela M.R."/>
            <person name="Henrissat B."/>
            <person name="Grigoriev I.V."/>
            <person name="Crouch J.A."/>
            <person name="De Vries R.P."/>
            <person name="Sukno S.A."/>
            <person name="Thon M.R."/>
        </authorList>
    </citation>
    <scope>NUCLEOTIDE SEQUENCE</scope>
    <source>
        <strain evidence="2">CBS 193.32</strain>
    </source>
</reference>
<name>A0AAJ0A4W2_9PEZI</name>
<protein>
    <submittedName>
        <fullName evidence="2">Uncharacterized protein</fullName>
    </submittedName>
</protein>
<evidence type="ECO:0000256" key="1">
    <source>
        <dbReference type="SAM" id="MobiDB-lite"/>
    </source>
</evidence>
<keyword evidence="3" id="KW-1185">Reference proteome</keyword>
<sequence length="225" mass="24739">MFPLGNGVSDLANHNVYTTCSRIRSGVTKPVRHHVWSELYNGAEGLPPGPNTDKRRPPPNHGDTQHWQAQAIPAVFTWIDANCKISMSLMRSVLELLDMVACAIVEIDTAADIIESKNATYKTAVWLVDQLGLEVNGLAVAVEAMAVDTIAPLRCLGMGELDWLDDRNGSKHASGSWYFISCISDRNKASPHKHQTGHMPTSEHAVPFFFMINWCTVVRLMGASA</sequence>
<gene>
    <name evidence="2" type="ORF">BDP55DRAFT_774560</name>
</gene>
<feature type="region of interest" description="Disordered" evidence="1">
    <location>
        <begin position="42"/>
        <end position="65"/>
    </location>
</feature>
<proteinExistence type="predicted"/>